<comment type="caution">
    <text evidence="2">The sequence shown here is derived from an EMBL/GenBank/DDBJ whole genome shotgun (WGS) entry which is preliminary data.</text>
</comment>
<protein>
    <recommendedName>
        <fullName evidence="4">Phosphatidate cytidylyltransferase</fullName>
    </recommendedName>
</protein>
<accession>A0A917MUC7</accession>
<gene>
    <name evidence="2" type="ORF">GCM10011379_17040</name>
</gene>
<name>A0A917MUC7_9BACT</name>
<dbReference type="AlphaFoldDB" id="A0A917MUC7"/>
<dbReference type="Proteomes" id="UP000627292">
    <property type="component" value="Unassembled WGS sequence"/>
</dbReference>
<reference evidence="2" key="1">
    <citation type="journal article" date="2014" name="Int. J. Syst. Evol. Microbiol.">
        <title>Complete genome sequence of Corynebacterium casei LMG S-19264T (=DSM 44701T), isolated from a smear-ripened cheese.</title>
        <authorList>
            <consortium name="US DOE Joint Genome Institute (JGI-PGF)"/>
            <person name="Walter F."/>
            <person name="Albersmeier A."/>
            <person name="Kalinowski J."/>
            <person name="Ruckert C."/>
        </authorList>
    </citation>
    <scope>NUCLEOTIDE SEQUENCE</scope>
    <source>
        <strain evidence="2">CGMCC 1.15290</strain>
    </source>
</reference>
<evidence type="ECO:0000313" key="2">
    <source>
        <dbReference type="EMBL" id="GGH64699.1"/>
    </source>
</evidence>
<keyword evidence="1" id="KW-0812">Transmembrane</keyword>
<reference evidence="2" key="2">
    <citation type="submission" date="2020-09" db="EMBL/GenBank/DDBJ databases">
        <authorList>
            <person name="Sun Q."/>
            <person name="Zhou Y."/>
        </authorList>
    </citation>
    <scope>NUCLEOTIDE SEQUENCE</scope>
    <source>
        <strain evidence="2">CGMCC 1.15290</strain>
    </source>
</reference>
<organism evidence="2 3">
    <name type="scientific">Filimonas zeae</name>
    <dbReference type="NCBI Taxonomy" id="1737353"/>
    <lineage>
        <taxon>Bacteria</taxon>
        <taxon>Pseudomonadati</taxon>
        <taxon>Bacteroidota</taxon>
        <taxon>Chitinophagia</taxon>
        <taxon>Chitinophagales</taxon>
        <taxon>Chitinophagaceae</taxon>
        <taxon>Filimonas</taxon>
    </lineage>
</organism>
<keyword evidence="1" id="KW-0472">Membrane</keyword>
<dbReference type="EMBL" id="BMIB01000002">
    <property type="protein sequence ID" value="GGH64699.1"/>
    <property type="molecule type" value="Genomic_DNA"/>
</dbReference>
<feature type="transmembrane region" description="Helical" evidence="1">
    <location>
        <begin position="29"/>
        <end position="48"/>
    </location>
</feature>
<proteinExistence type="predicted"/>
<evidence type="ECO:0000313" key="3">
    <source>
        <dbReference type="Proteomes" id="UP000627292"/>
    </source>
</evidence>
<keyword evidence="3" id="KW-1185">Reference proteome</keyword>
<dbReference type="RefSeq" id="WP_188951608.1">
    <property type="nucleotide sequence ID" value="NZ_BMIB01000002.1"/>
</dbReference>
<dbReference type="PROSITE" id="PS51257">
    <property type="entry name" value="PROKAR_LIPOPROTEIN"/>
    <property type="match status" value="1"/>
</dbReference>
<keyword evidence="1" id="KW-1133">Transmembrane helix</keyword>
<evidence type="ECO:0000256" key="1">
    <source>
        <dbReference type="SAM" id="Phobius"/>
    </source>
</evidence>
<sequence>MKKIHVMSIVAMMMALSSCQIVGDIFKAGVWVGILLVFAVVAVIVWLFSRGRK</sequence>
<evidence type="ECO:0008006" key="4">
    <source>
        <dbReference type="Google" id="ProtNLM"/>
    </source>
</evidence>